<comment type="caution">
    <text evidence="2">The sequence shown here is derived from an EMBL/GenBank/DDBJ whole genome shotgun (WGS) entry which is preliminary data.</text>
</comment>
<dbReference type="AlphaFoldDB" id="A0A8H9MX38"/>
<evidence type="ECO:0000259" key="1">
    <source>
        <dbReference type="Pfam" id="PF11726"/>
    </source>
</evidence>
<dbReference type="Pfam" id="PF11726">
    <property type="entry name" value="YagK_YfjJ_C"/>
    <property type="match status" value="1"/>
</dbReference>
<feature type="domain" description="YagK/YfjJ C-terminal" evidence="1">
    <location>
        <begin position="52"/>
        <end position="227"/>
    </location>
</feature>
<accession>A0A8H9MX38</accession>
<organism evidence="2">
    <name type="scientific">Vibrio parahaemolyticus</name>
    <dbReference type="NCBI Taxonomy" id="670"/>
    <lineage>
        <taxon>Bacteria</taxon>
        <taxon>Pseudomonadati</taxon>
        <taxon>Pseudomonadota</taxon>
        <taxon>Gammaproteobacteria</taxon>
        <taxon>Vibrionales</taxon>
        <taxon>Vibrionaceae</taxon>
        <taxon>Vibrio</taxon>
    </lineage>
</organism>
<dbReference type="EMBL" id="DACQKT010000017">
    <property type="protein sequence ID" value="HAS6679749.1"/>
    <property type="molecule type" value="Genomic_DNA"/>
</dbReference>
<name>A0A8H9MX38_VIBPH</name>
<reference evidence="2" key="1">
    <citation type="journal article" date="2018" name="Genome Biol.">
        <title>SKESA: strategic k-mer extension for scrupulous assemblies.</title>
        <authorList>
            <person name="Souvorov A."/>
            <person name="Agarwala R."/>
            <person name="Lipman D.J."/>
        </authorList>
    </citation>
    <scope>NUCLEOTIDE SEQUENCE</scope>
    <source>
        <strain evidence="2">1930</strain>
    </source>
</reference>
<evidence type="ECO:0000313" key="2">
    <source>
        <dbReference type="EMBL" id="HAS6679749.1"/>
    </source>
</evidence>
<gene>
    <name evidence="2" type="ORF">I7278_23475</name>
</gene>
<dbReference type="Proteomes" id="UP000856022">
    <property type="component" value="Unassembled WGS sequence"/>
</dbReference>
<reference evidence="2" key="2">
    <citation type="submission" date="2019-12" db="EMBL/GenBank/DDBJ databases">
        <authorList>
            <consortium name="NCBI Pathogen Detection Project"/>
        </authorList>
    </citation>
    <scope>NUCLEOTIDE SEQUENCE</scope>
    <source>
        <strain evidence="2">1930</strain>
    </source>
</reference>
<proteinExistence type="predicted"/>
<dbReference type="InterPro" id="IPR057271">
    <property type="entry name" value="YagK_YfjJ_C"/>
</dbReference>
<protein>
    <submittedName>
        <fullName evidence="2">Inovirus-type Gp2 protein</fullName>
    </submittedName>
</protein>
<sequence length="229" mass="27332">MNKRRTHMTNRKNKLLKQKEFKGINLRSREKELLEDRVNKIYEVLTQATSCFPRTFAFRVDLRFPRGYKFGETFPYMKKFFASLESQITEELKRRKRRFSSVSEERLRYIWCKEIDKSDNPHYHLVIFLNKDNFQSLGDFKRVIRDERKCKHLYQMLLCAWSRVLGIELEEAHKAVYIPENATYIVQTFEGEVVAGNEVFTKLFNRSVYLAKARTQSIGVSRSFGRSSK</sequence>